<evidence type="ECO:0000313" key="2">
    <source>
        <dbReference type="EMBL" id="KAL3100590.1"/>
    </source>
</evidence>
<dbReference type="EMBL" id="JBICCN010000028">
    <property type="protein sequence ID" value="KAL3100590.1"/>
    <property type="molecule type" value="Genomic_DNA"/>
</dbReference>
<reference evidence="2 3" key="1">
    <citation type="submission" date="2024-10" db="EMBL/GenBank/DDBJ databases">
        <authorList>
            <person name="Kim D."/>
        </authorList>
    </citation>
    <scope>NUCLEOTIDE SEQUENCE [LARGE SCALE GENOMIC DNA]</scope>
    <source>
        <strain evidence="2">Taebaek</strain>
    </source>
</reference>
<organism evidence="2 3">
    <name type="scientific">Heterodera schachtii</name>
    <name type="common">Sugarbeet cyst nematode worm</name>
    <name type="synonym">Tylenchus schachtii</name>
    <dbReference type="NCBI Taxonomy" id="97005"/>
    <lineage>
        <taxon>Eukaryota</taxon>
        <taxon>Metazoa</taxon>
        <taxon>Ecdysozoa</taxon>
        <taxon>Nematoda</taxon>
        <taxon>Chromadorea</taxon>
        <taxon>Rhabditida</taxon>
        <taxon>Tylenchina</taxon>
        <taxon>Tylenchomorpha</taxon>
        <taxon>Tylenchoidea</taxon>
        <taxon>Heteroderidae</taxon>
        <taxon>Heteroderinae</taxon>
        <taxon>Heterodera</taxon>
    </lineage>
</organism>
<keyword evidence="1" id="KW-0732">Signal</keyword>
<dbReference type="Proteomes" id="UP001620645">
    <property type="component" value="Unassembled WGS sequence"/>
</dbReference>
<accession>A0ABD2KCB2</accession>
<feature type="signal peptide" evidence="1">
    <location>
        <begin position="1"/>
        <end position="18"/>
    </location>
</feature>
<keyword evidence="3" id="KW-1185">Reference proteome</keyword>
<protein>
    <submittedName>
        <fullName evidence="2">Uncharacterized protein</fullName>
    </submittedName>
</protein>
<proteinExistence type="predicted"/>
<gene>
    <name evidence="2" type="ORF">niasHS_001156</name>
</gene>
<feature type="chain" id="PRO_5044805233" evidence="1">
    <location>
        <begin position="19"/>
        <end position="239"/>
    </location>
</feature>
<comment type="caution">
    <text evidence="2">The sequence shown here is derived from an EMBL/GenBank/DDBJ whole genome shotgun (WGS) entry which is preliminary data.</text>
</comment>
<name>A0ABD2KCB2_HETSC</name>
<evidence type="ECO:0000256" key="1">
    <source>
        <dbReference type="SAM" id="SignalP"/>
    </source>
</evidence>
<evidence type="ECO:0000313" key="3">
    <source>
        <dbReference type="Proteomes" id="UP001620645"/>
    </source>
</evidence>
<dbReference type="AlphaFoldDB" id="A0ABD2KCB2"/>
<sequence length="239" mass="27146">MIIYILFFLAILVQEGSGDCVYRQCSCDEQNECFGVLIDETAKCFEVAYDEVKADLIKAHADPKKTAPCFDKFTNFVKDWLSCVNAKLVKQSSCLPTKSYVKITSNDFLEIFVKSVGENVAQRMDPLYALDNHTLVKLDQKWHDTAKVCAFDKQSKLSCFADKNCAVKASEKEVEKAVDECYMEHNVVNVQHKRCECMGNNVPCYGYGIENYCEKLKCQMLPDECSVCENLRSKFGGNY</sequence>